<dbReference type="InterPro" id="IPR052787">
    <property type="entry name" value="MAVS"/>
</dbReference>
<organism evidence="2 3">
    <name type="scientific">Stylophora pistillata</name>
    <name type="common">Smooth cauliflower coral</name>
    <dbReference type="NCBI Taxonomy" id="50429"/>
    <lineage>
        <taxon>Eukaryota</taxon>
        <taxon>Metazoa</taxon>
        <taxon>Cnidaria</taxon>
        <taxon>Anthozoa</taxon>
        <taxon>Hexacorallia</taxon>
        <taxon>Scleractinia</taxon>
        <taxon>Astrocoeniina</taxon>
        <taxon>Pocilloporidae</taxon>
        <taxon>Stylophora</taxon>
    </lineage>
</organism>
<dbReference type="PANTHER" id="PTHR21446:SF6">
    <property type="entry name" value="MITOCHONDRIAL ANTIVIRAL-SIGNALING PROTEIN"/>
    <property type="match status" value="1"/>
</dbReference>
<feature type="region of interest" description="Disordered" evidence="1">
    <location>
        <begin position="196"/>
        <end position="267"/>
    </location>
</feature>
<keyword evidence="3" id="KW-1185">Reference proteome</keyword>
<feature type="region of interest" description="Disordered" evidence="1">
    <location>
        <begin position="1"/>
        <end position="34"/>
    </location>
</feature>
<accession>A0A2B4RGH6</accession>
<feature type="compositionally biased region" description="Basic and acidic residues" evidence="1">
    <location>
        <begin position="196"/>
        <end position="227"/>
    </location>
</feature>
<evidence type="ECO:0000256" key="1">
    <source>
        <dbReference type="SAM" id="MobiDB-lite"/>
    </source>
</evidence>
<name>A0A2B4RGH6_STYPI</name>
<proteinExistence type="predicted"/>
<protein>
    <submittedName>
        <fullName evidence="2">Uncharacterized protein</fullName>
    </submittedName>
</protein>
<dbReference type="STRING" id="50429.A0A2B4RGH6"/>
<gene>
    <name evidence="2" type="ORF">AWC38_SpisGene20432</name>
</gene>
<evidence type="ECO:0000313" key="3">
    <source>
        <dbReference type="Proteomes" id="UP000225706"/>
    </source>
</evidence>
<dbReference type="EMBL" id="LSMT01000658">
    <property type="protein sequence ID" value="PFX15352.1"/>
    <property type="molecule type" value="Genomic_DNA"/>
</dbReference>
<dbReference type="OrthoDB" id="5972065at2759"/>
<sequence length="283" mass="32591">MARDEVTKNHPGGVSDVQSNEKLARMYESSNGNDGYKAMELYISKLNPKSDASFQYPKKQWNDDDDVSYDARPIGVNRLNNMMKSISEAAKLSKISFMKWSVKHDIFLCREILFMNPYQFKGGSPQSGNAWKNIASDLCEVKEITFNANKKSVRDRYRLLLEKHKKKMRTQEGSSGSNTYKTELDQLLQDIVEESREASENYQTDTKDKHEKGLKDRKDAEEVRQKALESLAQTEKRHTEEVEQSQSSNSRKRSKKTGSETKLYSSLGRLYGNNRTAWVRMSN</sequence>
<dbReference type="PANTHER" id="PTHR21446">
    <property type="entry name" value="DUF3504 DOMAIN-CONTAINING PROTEIN"/>
    <property type="match status" value="1"/>
</dbReference>
<dbReference type="Proteomes" id="UP000225706">
    <property type="component" value="Unassembled WGS sequence"/>
</dbReference>
<reference evidence="3" key="1">
    <citation type="journal article" date="2017" name="bioRxiv">
        <title>Comparative analysis of the genomes of Stylophora pistillata and Acropora digitifera provides evidence for extensive differences between species of corals.</title>
        <authorList>
            <person name="Voolstra C.R."/>
            <person name="Li Y."/>
            <person name="Liew Y.J."/>
            <person name="Baumgarten S."/>
            <person name="Zoccola D."/>
            <person name="Flot J.-F."/>
            <person name="Tambutte S."/>
            <person name="Allemand D."/>
            <person name="Aranda M."/>
        </authorList>
    </citation>
    <scope>NUCLEOTIDE SEQUENCE [LARGE SCALE GENOMIC DNA]</scope>
</reference>
<evidence type="ECO:0000313" key="2">
    <source>
        <dbReference type="EMBL" id="PFX15352.1"/>
    </source>
</evidence>
<comment type="caution">
    <text evidence="2">The sequence shown here is derived from an EMBL/GenBank/DDBJ whole genome shotgun (WGS) entry which is preliminary data.</text>
</comment>
<dbReference type="AlphaFoldDB" id="A0A2B4RGH6"/>